<dbReference type="GO" id="GO:0007224">
    <property type="term" value="P:smoothened signaling pathway"/>
    <property type="evidence" value="ECO:0007669"/>
    <property type="project" value="InterPro"/>
</dbReference>
<dbReference type="GeneID" id="110974191"/>
<protein>
    <submittedName>
        <fullName evidence="3">TALPID3 protein-like isoform X1</fullName>
    </submittedName>
</protein>
<evidence type="ECO:0000313" key="2">
    <source>
        <dbReference type="Proteomes" id="UP000694845"/>
    </source>
</evidence>
<feature type="compositionally biased region" description="Pro residues" evidence="1">
    <location>
        <begin position="1382"/>
        <end position="1393"/>
    </location>
</feature>
<sequence length="1906" mass="206330">MTQPPTDWEGVMASVASFPAQPLTPMSLDGPTDRKILDVSNNTSGSSTASSILIRSTNLPPHSKPSPSDRSSGRRASSSSFSSTGSQRIRIKAKYLREVKSPFEDEEGSNKPNENYVPPALPRNLPPGYEKKRETADAVIQGDRRKSLGYQSDQNAPPETNADRSSISKRDDSHENAKSNGVKSSLLKKGDRVKSNSKPSATSLLKQGAPTSSHQLHSQPSDLNNDVRITQFAAGGKQKVLQEQLLKRQESSGPVKRYVRPTLVGSDHGLTQPDRQNPLRKGAEDISNPNTVAAVTAAAVAATVPIVKAQTDLESKMDAMMAKLANLHEMTDRAQQPQGERQQQQPAIVATQLSDKASELQRQLDDAVSKRLQQLEKLQDRQLEWQERFMMANQHLPQRQEKHPSPTQSGSYSGKSPTSINGVRSGISEQLIPQRDVMRTANLPAEMVPGQPAGPENQKTQSQKFHSAFSQHAVVEPQEMLTSRGGRIQRVDSHQSIEFQSQKQSRYTPAVTLHRHLPHNDAQPKPRPEIVSSDNNAEIGLGKRVGTASPLDTPAPRRHAPQPLTQNPPPKMTRAGRGLLEEILTSHDEEERRVTTRGRQMHTPQATAIREVTSPESAAELKAASLVQQLSKLKKEMKEMKTDLIQNIHSEGRDSKMKQDHVHSPVKRRHSELREEAEKDWDELMQRRLQPAPVDIYLRKPTSVPVSVHPAPHPKQPLSPSQYNAPVAPSLCTNAKAVLDKVQSSRACLEANLEAVVRAKEQEEFYSYLDSLHLQGDAAEKAQLRYRVGRMIAALDGEFKHEINKQRRPHPSDHIPEKDATGTGPGQGPVASSARPVRAGAKKKPVSARIDSGLRKGHPPPPPSGGEAGAGGRHNKENVAQAKKQPISRSKKQSPVDHNQDEAYLTRVYGKALYQARRSTMQKEPYLKLATSSPWPKPARVPSPTRVKGTGMKSAKIQTDSSSRTINIPRPANQFFFDPYPITPSSVPFQTEPSRVHPAFSTCQPAPLSAPSHGQLIPMAVPLAPPQVGGLAQPVTIKTDGLEVGVIKNLEKREVKNNVAVVNIQSKEKRPKLAIQHLPAVDIDTELSSQASIASEPDGSPKVETLQDRQAEIPPVEDDTLPGQSQFSHYLAVAEDDEPQEESEDELPTPGISLPGRYTEMERPYHGPPFPPQAPPPDPSMVGPSSEKLASDIRRDIMENAAMEWIEQELMAQMISELYSRRAVEDPRPISPDTSVTSSASDSIVETIGPAGLQLFVDAGQAVDHTLVSALVREVLEEKVTTALGQHDRDVPRRQLMPATPVAPDTDSRTPIPTPEVTPQVSPVHTPPLVASRVATPLASPSEASLVESETESLKEVVLTQNTPAGDEPIPAPSTYVTTPIHTPPPSPPPDIPTPEGSPRESPKLISVVDGSVITPVRTPEPASPEPEVEESVALPPSPEPEIVQEEPPPPTPSPSLPTPSTPTPTPSSDTTTQPTPSTETAGQTISEGEWLISVKSEGQIEESTEDEPGVVAVRQVSISSSIDSTLMGTEDLEKDMQEYELSEGEISPTKPTPKLHSQDPVVALLAHMRRRPDPSAAPAGILPYHTPSQTLNNDTRSLGEVSVGQRPALTPSSERQLFEEAYGAKPPQVTPPSEVTGRRSPGEVGSKDQLGTVRPAVEDSTLRISQLDGTKHKEPLQGRKLTPAEQKKTETAPSPAPRIIQVVGKSSSPEPAQRDKTKDLGGVGPRHDSDELSEGDIDDDHDGDFTQAKDGEKITSRAPIPPNLFGTQTMSDLGTRTLTPDALNLEALLQSGYLSQTFSQSEGGTSDFESFKPPGLASTHATVSSSGTPLQAAGHQPLTEDFLDVLDEEKDADKAAGAMSFSVTLPSAAESQGLDFSQTISEGEIPPADTGTTSDVSELSGGTLP</sequence>
<feature type="compositionally biased region" description="Polar residues" evidence="1">
    <location>
        <begin position="457"/>
        <end position="468"/>
    </location>
</feature>
<dbReference type="RefSeq" id="XP_022081339.1">
    <property type="nucleotide sequence ID" value="XM_022225647.1"/>
</dbReference>
<dbReference type="CTD" id="9786"/>
<feature type="compositionally biased region" description="Low complexity" evidence="1">
    <location>
        <begin position="65"/>
        <end position="88"/>
    </location>
</feature>
<evidence type="ECO:0000313" key="3">
    <source>
        <dbReference type="RefSeq" id="XP_022081339.1"/>
    </source>
</evidence>
<feature type="region of interest" description="Disordered" evidence="1">
    <location>
        <begin position="517"/>
        <end position="573"/>
    </location>
</feature>
<dbReference type="KEGG" id="aplc:110974191"/>
<dbReference type="Pfam" id="PF15324">
    <property type="entry name" value="TALPID3"/>
    <property type="match status" value="2"/>
</dbReference>
<feature type="region of interest" description="Disordered" evidence="1">
    <location>
        <begin position="930"/>
        <end position="967"/>
    </location>
</feature>
<proteinExistence type="predicted"/>
<reference evidence="3" key="1">
    <citation type="submission" date="2025-08" db="UniProtKB">
        <authorList>
            <consortium name="RefSeq"/>
        </authorList>
    </citation>
    <scope>IDENTIFICATION</scope>
</reference>
<dbReference type="InterPro" id="IPR029246">
    <property type="entry name" value="TALPID3"/>
</dbReference>
<feature type="region of interest" description="Disordered" evidence="1">
    <location>
        <begin position="1799"/>
        <end position="1837"/>
    </location>
</feature>
<feature type="region of interest" description="Disordered" evidence="1">
    <location>
        <begin position="1286"/>
        <end position="1326"/>
    </location>
</feature>
<feature type="compositionally biased region" description="Low complexity" evidence="1">
    <location>
        <begin position="40"/>
        <end position="51"/>
    </location>
</feature>
<feature type="compositionally biased region" description="Pro residues" evidence="1">
    <location>
        <begin position="1166"/>
        <end position="1179"/>
    </location>
</feature>
<feature type="compositionally biased region" description="Pro residues" evidence="1">
    <location>
        <begin position="1447"/>
        <end position="1466"/>
    </location>
</feature>
<feature type="compositionally biased region" description="Acidic residues" evidence="1">
    <location>
        <begin position="1134"/>
        <end position="1147"/>
    </location>
</feature>
<feature type="compositionally biased region" description="Polar residues" evidence="1">
    <location>
        <begin position="1820"/>
        <end position="1830"/>
    </location>
</feature>
<keyword evidence="2" id="KW-1185">Reference proteome</keyword>
<feature type="compositionally biased region" description="Polar residues" evidence="1">
    <location>
        <begin position="956"/>
        <end position="966"/>
    </location>
</feature>
<feature type="compositionally biased region" description="Polar residues" evidence="1">
    <location>
        <begin position="405"/>
        <end position="422"/>
    </location>
</feature>
<feature type="region of interest" description="Disordered" evidence="1">
    <location>
        <begin position="1134"/>
        <end position="1187"/>
    </location>
</feature>
<accession>A0A8B7XKK3</accession>
<feature type="compositionally biased region" description="Polar residues" evidence="1">
    <location>
        <begin position="1587"/>
        <end position="1597"/>
    </location>
</feature>
<dbReference type="GO" id="GO:0036064">
    <property type="term" value="C:ciliary basal body"/>
    <property type="evidence" value="ECO:0007669"/>
    <property type="project" value="TreeGrafter"/>
</dbReference>
<dbReference type="Proteomes" id="UP000694845">
    <property type="component" value="Unplaced"/>
</dbReference>
<gene>
    <name evidence="3" type="primary">LOC110974191</name>
</gene>
<name>A0A8B7XKK3_ACAPL</name>
<dbReference type="OMA" id="EEYMTRV"/>
<feature type="compositionally biased region" description="Basic and acidic residues" evidence="1">
    <location>
        <begin position="518"/>
        <end position="528"/>
    </location>
</feature>
<feature type="compositionally biased region" description="Polar residues" evidence="1">
    <location>
        <begin position="196"/>
        <end position="222"/>
    </location>
</feature>
<feature type="region of interest" description="Disordered" evidence="1">
    <location>
        <begin position="1874"/>
        <end position="1906"/>
    </location>
</feature>
<feature type="compositionally biased region" description="Basic and acidic residues" evidence="1">
    <location>
        <begin position="166"/>
        <end position="177"/>
    </location>
</feature>
<dbReference type="PANTHER" id="PTHR15721:SF2">
    <property type="entry name" value="PROTEIN TALPID3"/>
    <property type="match status" value="1"/>
</dbReference>
<evidence type="ECO:0000256" key="1">
    <source>
        <dbReference type="SAM" id="MobiDB-lite"/>
    </source>
</evidence>
<feature type="compositionally biased region" description="Basic and acidic residues" evidence="1">
    <location>
        <begin position="1713"/>
        <end position="1731"/>
    </location>
</feature>
<feature type="compositionally biased region" description="Basic and acidic residues" evidence="1">
    <location>
        <begin position="129"/>
        <end position="146"/>
    </location>
</feature>
<feature type="compositionally biased region" description="Polar residues" evidence="1">
    <location>
        <begin position="1799"/>
        <end position="1809"/>
    </location>
</feature>
<dbReference type="PANTHER" id="PTHR15721">
    <property type="entry name" value="KIAA0586 PROTEIN"/>
    <property type="match status" value="1"/>
</dbReference>
<feature type="region of interest" description="Disordered" evidence="1">
    <location>
        <begin position="653"/>
        <end position="674"/>
    </location>
</feature>
<dbReference type="PRINTS" id="PR01217">
    <property type="entry name" value="PRICHEXTENSN"/>
</dbReference>
<dbReference type="GO" id="GO:0005814">
    <property type="term" value="C:centriole"/>
    <property type="evidence" value="ECO:0007669"/>
    <property type="project" value="TreeGrafter"/>
</dbReference>
<feature type="compositionally biased region" description="Acidic residues" evidence="1">
    <location>
        <begin position="1500"/>
        <end position="1509"/>
    </location>
</feature>
<feature type="compositionally biased region" description="Acidic residues" evidence="1">
    <location>
        <begin position="1732"/>
        <end position="1743"/>
    </location>
</feature>
<feature type="compositionally biased region" description="Polar residues" evidence="1">
    <location>
        <begin position="149"/>
        <end position="158"/>
    </location>
</feature>
<feature type="compositionally biased region" description="Low complexity" evidence="1">
    <location>
        <begin position="1467"/>
        <end position="1481"/>
    </location>
</feature>
<organism evidence="2 3">
    <name type="scientific">Acanthaster planci</name>
    <name type="common">Crown-of-thorns starfish</name>
    <dbReference type="NCBI Taxonomy" id="133434"/>
    <lineage>
        <taxon>Eukaryota</taxon>
        <taxon>Metazoa</taxon>
        <taxon>Echinodermata</taxon>
        <taxon>Eleutherozoa</taxon>
        <taxon>Asterozoa</taxon>
        <taxon>Asteroidea</taxon>
        <taxon>Valvatacea</taxon>
        <taxon>Valvatida</taxon>
        <taxon>Acanthasteridae</taxon>
        <taxon>Acanthaster</taxon>
    </lineage>
</organism>
<dbReference type="OrthoDB" id="10057439at2759"/>
<feature type="region of interest" description="Disordered" evidence="1">
    <location>
        <begin position="396"/>
        <end position="468"/>
    </location>
</feature>
<feature type="region of interest" description="Disordered" evidence="1">
    <location>
        <begin position="1567"/>
        <end position="1773"/>
    </location>
</feature>
<feature type="region of interest" description="Disordered" evidence="1">
    <location>
        <begin position="21"/>
        <end position="222"/>
    </location>
</feature>
<feature type="region of interest" description="Disordered" evidence="1">
    <location>
        <begin position="800"/>
        <end position="903"/>
    </location>
</feature>
<feature type="compositionally biased region" description="Basic and acidic residues" evidence="1">
    <location>
        <begin position="1744"/>
        <end position="1756"/>
    </location>
</feature>
<feature type="region of interest" description="Disordered" evidence="1">
    <location>
        <begin position="1361"/>
        <end position="1513"/>
    </location>
</feature>
<feature type="compositionally biased region" description="Basic and acidic residues" evidence="1">
    <location>
        <begin position="653"/>
        <end position="663"/>
    </location>
</feature>
<feature type="compositionally biased region" description="Basic and acidic residues" evidence="1">
    <location>
        <begin position="800"/>
        <end position="820"/>
    </location>
</feature>